<accession>A0A7X9RKT2</accession>
<organism evidence="1 2">
    <name type="scientific">Bifidobacterium thermophilum</name>
    <dbReference type="NCBI Taxonomy" id="33905"/>
    <lineage>
        <taxon>Bacteria</taxon>
        <taxon>Bacillati</taxon>
        <taxon>Actinomycetota</taxon>
        <taxon>Actinomycetes</taxon>
        <taxon>Bifidobacteriales</taxon>
        <taxon>Bifidobacteriaceae</taxon>
        <taxon>Bifidobacterium</taxon>
    </lineage>
</organism>
<evidence type="ECO:0000313" key="1">
    <source>
        <dbReference type="EMBL" id="NME61848.1"/>
    </source>
</evidence>
<gene>
    <name evidence="1" type="ORF">HF844_03390</name>
</gene>
<comment type="caution">
    <text evidence="1">The sequence shown here is derived from an EMBL/GenBank/DDBJ whole genome shotgun (WGS) entry which is preliminary data.</text>
</comment>
<dbReference type="EMBL" id="JABAGI010000003">
    <property type="protein sequence ID" value="NME61848.1"/>
    <property type="molecule type" value="Genomic_DNA"/>
</dbReference>
<evidence type="ECO:0000313" key="2">
    <source>
        <dbReference type="Proteomes" id="UP000588369"/>
    </source>
</evidence>
<name>A0A7X9RKT2_9BIFI</name>
<reference evidence="1 2" key="1">
    <citation type="submission" date="2020-04" db="EMBL/GenBank/DDBJ databases">
        <authorList>
            <person name="Hitch T.C.A."/>
            <person name="Wylensek D."/>
            <person name="Clavel T."/>
        </authorList>
    </citation>
    <scope>NUCLEOTIDE SEQUENCE [LARGE SCALE GENOMIC DNA]</scope>
    <source>
        <strain evidence="1 2">BSM-130-P53-3C</strain>
    </source>
</reference>
<proteinExistence type="predicted"/>
<dbReference type="RefSeq" id="WP_168983949.1">
    <property type="nucleotide sequence ID" value="NZ_JABAGI010000003.1"/>
</dbReference>
<dbReference type="AlphaFoldDB" id="A0A7X9RKT2"/>
<sequence>MPQVKAEKTVKPKTIPCKTLDDETGTKECKIKLDDGRTVTCIVDGDDKSCDWRNAK</sequence>
<protein>
    <submittedName>
        <fullName evidence="1">Uncharacterized protein</fullName>
    </submittedName>
</protein>
<dbReference type="Proteomes" id="UP000588369">
    <property type="component" value="Unassembled WGS sequence"/>
</dbReference>